<keyword evidence="2" id="KW-0806">Transcription termination</keyword>
<gene>
    <name evidence="4" type="ORF">Fmac_013510</name>
</gene>
<evidence type="ECO:0000256" key="2">
    <source>
        <dbReference type="ARBA" id="ARBA00022472"/>
    </source>
</evidence>
<comment type="caution">
    <text evidence="4">The sequence shown here is derived from an EMBL/GenBank/DDBJ whole genome shotgun (WGS) entry which is preliminary data.</text>
</comment>
<protein>
    <recommendedName>
        <fullName evidence="6">mTERF protein</fullName>
    </recommendedName>
</protein>
<sequence>MPRSCHVEWITLAFRTITRQHPVFSSPKLALKFTTSTDPHSFTVSYLITQCGFSPSSAAATARKLRIEARSKPDSVISFLSREGFSESQIRTIVQREHRILLCDPEKVISPKFRFLRSKGASTDQIVRVVTTGPRLLYRSLEKHLVPAFEFYRRFLLSDSQIITCLIRNSCFFSDGRVALNTKLLLDQGVTRLSIAKLLRTWPSVLCSCNLEHTVHELKQMGFDTSTTPFIVALLAKRTVNKTKWARKVHAFTKWGWSEDDVVSAFKRQPYSMLNSSEKIHAVFSFWVHQFGGDPKALVKSPVIFQLSLQKRLLPRAAVLRFLASHGLRKEGAGVIWPFHSTEKLFLETFVTRFPDHSLRLLEIYKEAMNTETDIHREKEKNNTCL</sequence>
<organism evidence="4 5">
    <name type="scientific">Flemingia macrophylla</name>
    <dbReference type="NCBI Taxonomy" id="520843"/>
    <lineage>
        <taxon>Eukaryota</taxon>
        <taxon>Viridiplantae</taxon>
        <taxon>Streptophyta</taxon>
        <taxon>Embryophyta</taxon>
        <taxon>Tracheophyta</taxon>
        <taxon>Spermatophyta</taxon>
        <taxon>Magnoliopsida</taxon>
        <taxon>eudicotyledons</taxon>
        <taxon>Gunneridae</taxon>
        <taxon>Pentapetalae</taxon>
        <taxon>rosids</taxon>
        <taxon>fabids</taxon>
        <taxon>Fabales</taxon>
        <taxon>Fabaceae</taxon>
        <taxon>Papilionoideae</taxon>
        <taxon>50 kb inversion clade</taxon>
        <taxon>NPAAA clade</taxon>
        <taxon>indigoferoid/millettioid clade</taxon>
        <taxon>Phaseoleae</taxon>
        <taxon>Flemingia</taxon>
    </lineage>
</organism>
<evidence type="ECO:0000313" key="4">
    <source>
        <dbReference type="EMBL" id="KAL2339064.1"/>
    </source>
</evidence>
<dbReference type="Proteomes" id="UP001603857">
    <property type="component" value="Unassembled WGS sequence"/>
</dbReference>
<reference evidence="4 5" key="1">
    <citation type="submission" date="2024-08" db="EMBL/GenBank/DDBJ databases">
        <title>Insights into the chromosomal genome structure of Flemingia macrophylla.</title>
        <authorList>
            <person name="Ding Y."/>
            <person name="Zhao Y."/>
            <person name="Bi W."/>
            <person name="Wu M."/>
            <person name="Zhao G."/>
            <person name="Gong Y."/>
            <person name="Li W."/>
            <person name="Zhang P."/>
        </authorList>
    </citation>
    <scope>NUCLEOTIDE SEQUENCE [LARGE SCALE GENOMIC DNA]</scope>
    <source>
        <strain evidence="4">DYQJB</strain>
        <tissue evidence="4">Leaf</tissue>
    </source>
</reference>
<dbReference type="PANTHER" id="PTHR13068:SF166">
    <property type="entry name" value="TRANSCRIPTION TERMINATION FACTOR MTERF15, MITOCHONDRIAL-LIKE"/>
    <property type="match status" value="1"/>
</dbReference>
<evidence type="ECO:0000313" key="5">
    <source>
        <dbReference type="Proteomes" id="UP001603857"/>
    </source>
</evidence>
<evidence type="ECO:0008006" key="6">
    <source>
        <dbReference type="Google" id="ProtNLM"/>
    </source>
</evidence>
<dbReference type="GO" id="GO:0006353">
    <property type="term" value="P:DNA-templated transcription termination"/>
    <property type="evidence" value="ECO:0007669"/>
    <property type="project" value="UniProtKB-KW"/>
</dbReference>
<dbReference type="PANTHER" id="PTHR13068">
    <property type="entry name" value="CGI-12 PROTEIN-RELATED"/>
    <property type="match status" value="1"/>
</dbReference>
<comment type="similarity">
    <text evidence="1">Belongs to the mTERF family.</text>
</comment>
<dbReference type="EMBL" id="JBGMDY010000004">
    <property type="protein sequence ID" value="KAL2339064.1"/>
    <property type="molecule type" value="Genomic_DNA"/>
</dbReference>
<keyword evidence="2" id="KW-0804">Transcription</keyword>
<evidence type="ECO:0000256" key="1">
    <source>
        <dbReference type="ARBA" id="ARBA00007692"/>
    </source>
</evidence>
<accession>A0ABD1MTB7</accession>
<name>A0ABD1MTB7_9FABA</name>
<keyword evidence="2" id="KW-0805">Transcription regulation</keyword>
<dbReference type="Gene3D" id="1.25.70.10">
    <property type="entry name" value="Transcription termination factor 3, mitochondrial"/>
    <property type="match status" value="2"/>
</dbReference>
<evidence type="ECO:0000256" key="3">
    <source>
        <dbReference type="ARBA" id="ARBA00022946"/>
    </source>
</evidence>
<dbReference type="Pfam" id="PF02536">
    <property type="entry name" value="mTERF"/>
    <property type="match status" value="1"/>
</dbReference>
<dbReference type="FunFam" id="1.25.70.10:FF:000001">
    <property type="entry name" value="Mitochondrial transcription termination factor-like"/>
    <property type="match status" value="1"/>
</dbReference>
<dbReference type="SMART" id="SM00733">
    <property type="entry name" value="Mterf"/>
    <property type="match status" value="6"/>
</dbReference>
<dbReference type="InterPro" id="IPR003690">
    <property type="entry name" value="MTERF"/>
</dbReference>
<dbReference type="InterPro" id="IPR038538">
    <property type="entry name" value="MTERF_sf"/>
</dbReference>
<keyword evidence="3" id="KW-0809">Transit peptide</keyword>
<dbReference type="AlphaFoldDB" id="A0ABD1MTB7"/>
<proteinExistence type="inferred from homology"/>
<keyword evidence="5" id="KW-1185">Reference proteome</keyword>